<keyword evidence="3" id="KW-1185">Reference proteome</keyword>
<reference evidence="2 3" key="1">
    <citation type="submission" date="2023-03" db="EMBL/GenBank/DDBJ databases">
        <title>Genome insight into feeding habits of ladybird beetles.</title>
        <authorList>
            <person name="Li H.-S."/>
            <person name="Huang Y.-H."/>
            <person name="Pang H."/>
        </authorList>
    </citation>
    <scope>NUCLEOTIDE SEQUENCE [LARGE SCALE GENOMIC DNA]</scope>
    <source>
        <strain evidence="2">SYSU_2023b</strain>
        <tissue evidence="2">Whole body</tissue>
    </source>
</reference>
<proteinExistence type="predicted"/>
<feature type="repeat" description="TPR" evidence="1">
    <location>
        <begin position="204"/>
        <end position="237"/>
    </location>
</feature>
<keyword evidence="1" id="KW-0802">TPR repeat</keyword>
<dbReference type="SUPFAM" id="SSF48452">
    <property type="entry name" value="TPR-like"/>
    <property type="match status" value="1"/>
</dbReference>
<sequence length="272" mass="31385">MSSLYWESPDGKIKKNVISIGDSGIKPAEGSECKLIITNATEDLSQYSNIVIGDVDFDFGRKLEICVTTMFKNEVANFIVLVEREYSFTLELTDFKFDGLLYEWDARKKYDYAEFQKEKGRTHFSNGNIREAGFRFNKGIKIASSIPIDVQDPPEHVDGVSIAEINQLKAILYNNLGTCFFKKEHWHLVIEFCDKVFIYDVNNLKASYRIAVAYMKDGNFEKADMYFRKVLEQNPCNKSATDYHKFVKFKLKEAIEKCDLMAKRMIGDILKT</sequence>
<dbReference type="PANTHER" id="PTHR46512:SF10">
    <property type="entry name" value="FK506-BINDING PROTEIN-LIKE"/>
    <property type="match status" value="1"/>
</dbReference>
<accession>A0AAW1TN63</accession>
<comment type="caution">
    <text evidence="2">The sequence shown here is derived from an EMBL/GenBank/DDBJ whole genome shotgun (WGS) entry which is preliminary data.</text>
</comment>
<dbReference type="AlphaFoldDB" id="A0AAW1TN63"/>
<dbReference type="InterPro" id="IPR019734">
    <property type="entry name" value="TPR_rpt"/>
</dbReference>
<dbReference type="Pfam" id="PF13181">
    <property type="entry name" value="TPR_8"/>
    <property type="match status" value="1"/>
</dbReference>
<protein>
    <recommendedName>
        <fullName evidence="4">Tetratricopeptide repeat protein</fullName>
    </recommendedName>
</protein>
<dbReference type="PANTHER" id="PTHR46512">
    <property type="entry name" value="PEPTIDYLPROLYL ISOMERASE"/>
    <property type="match status" value="1"/>
</dbReference>
<evidence type="ECO:0008006" key="4">
    <source>
        <dbReference type="Google" id="ProtNLM"/>
    </source>
</evidence>
<dbReference type="InterPro" id="IPR011990">
    <property type="entry name" value="TPR-like_helical_dom_sf"/>
</dbReference>
<evidence type="ECO:0000256" key="1">
    <source>
        <dbReference type="PROSITE-ProRule" id="PRU00339"/>
    </source>
</evidence>
<dbReference type="PROSITE" id="PS50005">
    <property type="entry name" value="TPR"/>
    <property type="match status" value="1"/>
</dbReference>
<gene>
    <name evidence="2" type="ORF">WA026_002943</name>
</gene>
<dbReference type="InterPro" id="IPR050754">
    <property type="entry name" value="FKBP4/5/8-like"/>
</dbReference>
<dbReference type="EMBL" id="JARQZJ010000001">
    <property type="protein sequence ID" value="KAK9869195.1"/>
    <property type="molecule type" value="Genomic_DNA"/>
</dbReference>
<dbReference type="Proteomes" id="UP001431783">
    <property type="component" value="Unassembled WGS sequence"/>
</dbReference>
<organism evidence="2 3">
    <name type="scientific">Henosepilachna vigintioctopunctata</name>
    <dbReference type="NCBI Taxonomy" id="420089"/>
    <lineage>
        <taxon>Eukaryota</taxon>
        <taxon>Metazoa</taxon>
        <taxon>Ecdysozoa</taxon>
        <taxon>Arthropoda</taxon>
        <taxon>Hexapoda</taxon>
        <taxon>Insecta</taxon>
        <taxon>Pterygota</taxon>
        <taxon>Neoptera</taxon>
        <taxon>Endopterygota</taxon>
        <taxon>Coleoptera</taxon>
        <taxon>Polyphaga</taxon>
        <taxon>Cucujiformia</taxon>
        <taxon>Coccinelloidea</taxon>
        <taxon>Coccinellidae</taxon>
        <taxon>Epilachninae</taxon>
        <taxon>Epilachnini</taxon>
        <taxon>Henosepilachna</taxon>
    </lineage>
</organism>
<evidence type="ECO:0000313" key="3">
    <source>
        <dbReference type="Proteomes" id="UP001431783"/>
    </source>
</evidence>
<evidence type="ECO:0000313" key="2">
    <source>
        <dbReference type="EMBL" id="KAK9869195.1"/>
    </source>
</evidence>
<name>A0AAW1TN63_9CUCU</name>
<dbReference type="SMART" id="SM00028">
    <property type="entry name" value="TPR"/>
    <property type="match status" value="3"/>
</dbReference>
<dbReference type="Gene3D" id="1.25.40.10">
    <property type="entry name" value="Tetratricopeptide repeat domain"/>
    <property type="match status" value="1"/>
</dbReference>